<organism evidence="1">
    <name type="scientific">Rhizophora mucronata</name>
    <name type="common">Asiatic mangrove</name>
    <dbReference type="NCBI Taxonomy" id="61149"/>
    <lineage>
        <taxon>Eukaryota</taxon>
        <taxon>Viridiplantae</taxon>
        <taxon>Streptophyta</taxon>
        <taxon>Embryophyta</taxon>
        <taxon>Tracheophyta</taxon>
        <taxon>Spermatophyta</taxon>
        <taxon>Magnoliopsida</taxon>
        <taxon>eudicotyledons</taxon>
        <taxon>Gunneridae</taxon>
        <taxon>Pentapetalae</taxon>
        <taxon>rosids</taxon>
        <taxon>fabids</taxon>
        <taxon>Malpighiales</taxon>
        <taxon>Rhizophoraceae</taxon>
        <taxon>Rhizophora</taxon>
    </lineage>
</organism>
<dbReference type="AlphaFoldDB" id="A0A2P2N6G5"/>
<protein>
    <submittedName>
        <fullName evidence="1">Uncharacterized protein</fullName>
    </submittedName>
</protein>
<accession>A0A2P2N6G5</accession>
<reference evidence="1" key="1">
    <citation type="submission" date="2018-02" db="EMBL/GenBank/DDBJ databases">
        <title>Rhizophora mucronata_Transcriptome.</title>
        <authorList>
            <person name="Meera S.P."/>
            <person name="Sreeshan A."/>
            <person name="Augustine A."/>
        </authorList>
    </citation>
    <scope>NUCLEOTIDE SEQUENCE</scope>
    <source>
        <tissue evidence="1">Leaf</tissue>
    </source>
</reference>
<evidence type="ECO:0000313" key="1">
    <source>
        <dbReference type="EMBL" id="MBX38081.1"/>
    </source>
</evidence>
<sequence>MLFSLMDFTKEEDWVTRYLCKSRKTLFFFLSHCWLVLEIKLLWETMALM</sequence>
<name>A0A2P2N6G5_RHIMU</name>
<dbReference type="EMBL" id="GGEC01057597">
    <property type="protein sequence ID" value="MBX38081.1"/>
    <property type="molecule type" value="Transcribed_RNA"/>
</dbReference>
<proteinExistence type="predicted"/>